<keyword evidence="2" id="KW-1185">Reference proteome</keyword>
<gene>
    <name evidence="1" type="ORF">CEXT_295181</name>
</gene>
<dbReference type="AlphaFoldDB" id="A0AAV4M974"/>
<reference evidence="1 2" key="1">
    <citation type="submission" date="2021-06" db="EMBL/GenBank/DDBJ databases">
        <title>Caerostris extrusa draft genome.</title>
        <authorList>
            <person name="Kono N."/>
            <person name="Arakawa K."/>
        </authorList>
    </citation>
    <scope>NUCLEOTIDE SEQUENCE [LARGE SCALE GENOMIC DNA]</scope>
</reference>
<comment type="caution">
    <text evidence="1">The sequence shown here is derived from an EMBL/GenBank/DDBJ whole genome shotgun (WGS) entry which is preliminary data.</text>
</comment>
<sequence length="82" mass="9564">MKFLYNLKCLYPTENFWGSSSSSPDIQKIKRENEDMEQTIRLFRSIFHQNAFTEVLVATMVLGGDPRRSSRQTGFPMRLMGK</sequence>
<dbReference type="EMBL" id="BPLR01001963">
    <property type="protein sequence ID" value="GIX68420.1"/>
    <property type="molecule type" value="Genomic_DNA"/>
</dbReference>
<accession>A0AAV4M974</accession>
<organism evidence="1 2">
    <name type="scientific">Caerostris extrusa</name>
    <name type="common">Bark spider</name>
    <name type="synonym">Caerostris bankana</name>
    <dbReference type="NCBI Taxonomy" id="172846"/>
    <lineage>
        <taxon>Eukaryota</taxon>
        <taxon>Metazoa</taxon>
        <taxon>Ecdysozoa</taxon>
        <taxon>Arthropoda</taxon>
        <taxon>Chelicerata</taxon>
        <taxon>Arachnida</taxon>
        <taxon>Araneae</taxon>
        <taxon>Araneomorphae</taxon>
        <taxon>Entelegynae</taxon>
        <taxon>Araneoidea</taxon>
        <taxon>Araneidae</taxon>
        <taxon>Caerostris</taxon>
    </lineage>
</organism>
<evidence type="ECO:0000313" key="2">
    <source>
        <dbReference type="Proteomes" id="UP001054945"/>
    </source>
</evidence>
<name>A0AAV4M974_CAEEX</name>
<dbReference type="Proteomes" id="UP001054945">
    <property type="component" value="Unassembled WGS sequence"/>
</dbReference>
<protein>
    <submittedName>
        <fullName evidence="1">Uncharacterized protein</fullName>
    </submittedName>
</protein>
<evidence type="ECO:0000313" key="1">
    <source>
        <dbReference type="EMBL" id="GIX68420.1"/>
    </source>
</evidence>
<proteinExistence type="predicted"/>